<dbReference type="AlphaFoldDB" id="A0A0C2MRE0"/>
<reference evidence="1 2" key="1">
    <citation type="journal article" date="2014" name="Genome Biol. Evol.">
        <title>The genome of the myxosporean Thelohanellus kitauei shows adaptations to nutrient acquisition within its fish host.</title>
        <authorList>
            <person name="Yang Y."/>
            <person name="Xiong J."/>
            <person name="Zhou Z."/>
            <person name="Huo F."/>
            <person name="Miao W."/>
            <person name="Ran C."/>
            <person name="Liu Y."/>
            <person name="Zhang J."/>
            <person name="Feng J."/>
            <person name="Wang M."/>
            <person name="Wang M."/>
            <person name="Wang L."/>
            <person name="Yao B."/>
        </authorList>
    </citation>
    <scope>NUCLEOTIDE SEQUENCE [LARGE SCALE GENOMIC DNA]</scope>
    <source>
        <strain evidence="1">Wuqing</strain>
    </source>
</reference>
<dbReference type="Proteomes" id="UP000031668">
    <property type="component" value="Unassembled WGS sequence"/>
</dbReference>
<accession>A0A0C2MRE0</accession>
<protein>
    <submittedName>
        <fullName evidence="1">Uncharacterized protein</fullName>
    </submittedName>
</protein>
<proteinExistence type="predicted"/>
<comment type="caution">
    <text evidence="1">The sequence shown here is derived from an EMBL/GenBank/DDBJ whole genome shotgun (WGS) entry which is preliminary data.</text>
</comment>
<organism evidence="1 2">
    <name type="scientific">Thelohanellus kitauei</name>
    <name type="common">Myxosporean</name>
    <dbReference type="NCBI Taxonomy" id="669202"/>
    <lineage>
        <taxon>Eukaryota</taxon>
        <taxon>Metazoa</taxon>
        <taxon>Cnidaria</taxon>
        <taxon>Myxozoa</taxon>
        <taxon>Myxosporea</taxon>
        <taxon>Bivalvulida</taxon>
        <taxon>Platysporina</taxon>
        <taxon>Myxobolidae</taxon>
        <taxon>Thelohanellus</taxon>
    </lineage>
</organism>
<evidence type="ECO:0000313" key="1">
    <source>
        <dbReference type="EMBL" id="KII69811.1"/>
    </source>
</evidence>
<sequence>MFNHLFAIDAEIPDMARFFQSPIQIAQYFQKPIVNCAKKIFSVFAITRPPLGVLLLSAGTPCPDDDLQELTEPVRAAQTLFDDALHLDQADCFLFYEILAPTYVGEAGDRTPEGSTLHCQVDILAHEGLGANSLTPNELLRMSTPRESRQRSPILNAKTLLSAGAAQKFEAISVLSSELLFFDYIGCVSSSSIHSGTKLDFAFSKTSEPLANMESAHIQGSCRRTICRCGVERLGASCARARGRPALRNGDQARATI</sequence>
<dbReference type="EMBL" id="JWZT01002273">
    <property type="protein sequence ID" value="KII69811.1"/>
    <property type="molecule type" value="Genomic_DNA"/>
</dbReference>
<name>A0A0C2MRE0_THEKT</name>
<keyword evidence="2" id="KW-1185">Reference proteome</keyword>
<gene>
    <name evidence="1" type="ORF">RF11_05915</name>
</gene>
<evidence type="ECO:0000313" key="2">
    <source>
        <dbReference type="Proteomes" id="UP000031668"/>
    </source>
</evidence>